<dbReference type="PANTHER" id="PTHR14218">
    <property type="entry name" value="PROTEASE S8 TRIPEPTIDYL PEPTIDASE I CLN2"/>
    <property type="match status" value="1"/>
</dbReference>
<dbReference type="GO" id="GO:0008240">
    <property type="term" value="F:tripeptidyl-peptidase activity"/>
    <property type="evidence" value="ECO:0007669"/>
    <property type="project" value="TreeGrafter"/>
</dbReference>
<dbReference type="InterPro" id="IPR036852">
    <property type="entry name" value="Peptidase_S8/S53_dom_sf"/>
</dbReference>
<dbReference type="Proteomes" id="UP000612808">
    <property type="component" value="Unassembled WGS sequence"/>
</dbReference>
<keyword evidence="1" id="KW-0732">Signal</keyword>
<dbReference type="GO" id="GO:0004252">
    <property type="term" value="F:serine-type endopeptidase activity"/>
    <property type="evidence" value="ECO:0007669"/>
    <property type="project" value="InterPro"/>
</dbReference>
<gene>
    <name evidence="3" type="ORF">Aru02nite_09900</name>
</gene>
<sequence length="468" mass="46375">MRRVVKTMVAATAVAAVGVLMPGGASARPASVSTPDSPAAVRQAALDGSLTRTHRTIKLCPEKSGNKYLPTGCGVSMVAASSDASKPLESKGPVGLGPADLARAFHLPDSPGKAGTIGIIAFGATPTLAADLAKYREAYGLPACTEASGCLKIVGQHGGKPPAPIGLPLLNKADEGLAGESTLDVDMASAACPRCKIRVVEISPLLVIPQYAYLPAATAKAMDDAVDTAIGLGANSVSLSYVVGNGVQPGIATGTLAKRLHHPGVAIVASAGDHGIQTGTAHQVWPQEVPWVTSAGGVQLASNDGGKTFTKSVWDTGSALNDGAYWSASSACSDYIAPANGQPKSVAAHCGGHRASSDVSAAAVNLSIYDTYLPASGGAGGWGVALGTSASAPYLAGLYARAGTSGVDGPNTVYAAGSGSIEDVTTGTSMPNGAADCTKAKLATALCVAGPGWDGPTGVGVPHGLGAF</sequence>
<feature type="chain" id="PRO_5035284277" evidence="1">
    <location>
        <begin position="28"/>
        <end position="468"/>
    </location>
</feature>
<evidence type="ECO:0000313" key="4">
    <source>
        <dbReference type="Proteomes" id="UP000612808"/>
    </source>
</evidence>
<dbReference type="RefSeq" id="WP_203655209.1">
    <property type="nucleotide sequence ID" value="NZ_BAAAZM010000002.1"/>
</dbReference>
<evidence type="ECO:0000256" key="1">
    <source>
        <dbReference type="SAM" id="SignalP"/>
    </source>
</evidence>
<dbReference type="InterPro" id="IPR030400">
    <property type="entry name" value="Sedolisin_dom"/>
</dbReference>
<dbReference type="Gene3D" id="3.40.50.200">
    <property type="entry name" value="Peptidase S8/S53 domain"/>
    <property type="match status" value="1"/>
</dbReference>
<evidence type="ECO:0000259" key="2">
    <source>
        <dbReference type="PROSITE" id="PS51695"/>
    </source>
</evidence>
<keyword evidence="4" id="KW-1185">Reference proteome</keyword>
<feature type="signal peptide" evidence="1">
    <location>
        <begin position="1"/>
        <end position="27"/>
    </location>
</feature>
<dbReference type="SUPFAM" id="SSF52743">
    <property type="entry name" value="Subtilisin-like"/>
    <property type="match status" value="1"/>
</dbReference>
<comment type="caution">
    <text evidence="3">The sequence shown here is derived from an EMBL/GenBank/DDBJ whole genome shotgun (WGS) entry which is preliminary data.</text>
</comment>
<reference evidence="3" key="1">
    <citation type="submission" date="2021-01" db="EMBL/GenBank/DDBJ databases">
        <title>Whole genome shotgun sequence of Actinocatenispora rupis NBRC 107355.</title>
        <authorList>
            <person name="Komaki H."/>
            <person name="Tamura T."/>
        </authorList>
    </citation>
    <scope>NUCLEOTIDE SEQUENCE</scope>
    <source>
        <strain evidence="3">NBRC 107355</strain>
    </source>
</reference>
<feature type="domain" description="Peptidase S53" evidence="2">
    <location>
        <begin position="95"/>
        <end position="468"/>
    </location>
</feature>
<dbReference type="PROSITE" id="PS51695">
    <property type="entry name" value="SEDOLISIN"/>
    <property type="match status" value="1"/>
</dbReference>
<dbReference type="AlphaFoldDB" id="A0A8J3N8H8"/>
<proteinExistence type="predicted"/>
<dbReference type="PANTHER" id="PTHR14218:SF15">
    <property type="entry name" value="TRIPEPTIDYL-PEPTIDASE 1"/>
    <property type="match status" value="1"/>
</dbReference>
<dbReference type="EMBL" id="BOMB01000004">
    <property type="protein sequence ID" value="GID10101.1"/>
    <property type="molecule type" value="Genomic_DNA"/>
</dbReference>
<name>A0A8J3N8H8_9ACTN</name>
<protein>
    <submittedName>
        <fullName evidence="3">Peptidase S8</fullName>
    </submittedName>
</protein>
<evidence type="ECO:0000313" key="3">
    <source>
        <dbReference type="EMBL" id="GID10101.1"/>
    </source>
</evidence>
<organism evidence="3 4">
    <name type="scientific">Actinocatenispora rupis</name>
    <dbReference type="NCBI Taxonomy" id="519421"/>
    <lineage>
        <taxon>Bacteria</taxon>
        <taxon>Bacillati</taxon>
        <taxon>Actinomycetota</taxon>
        <taxon>Actinomycetes</taxon>
        <taxon>Micromonosporales</taxon>
        <taxon>Micromonosporaceae</taxon>
        <taxon>Actinocatenispora</taxon>
    </lineage>
</organism>
<dbReference type="GO" id="GO:0006508">
    <property type="term" value="P:proteolysis"/>
    <property type="evidence" value="ECO:0007669"/>
    <property type="project" value="InterPro"/>
</dbReference>
<accession>A0A8J3N8H8</accession>
<dbReference type="InterPro" id="IPR050819">
    <property type="entry name" value="Tripeptidyl-peptidase_I"/>
</dbReference>